<proteinExistence type="predicted"/>
<evidence type="ECO:0000313" key="2">
    <source>
        <dbReference type="Proteomes" id="UP001154282"/>
    </source>
</evidence>
<comment type="caution">
    <text evidence="1">The sequence shown here is derived from an EMBL/GenBank/DDBJ whole genome shotgun (WGS) entry which is preliminary data.</text>
</comment>
<protein>
    <submittedName>
        <fullName evidence="1">Uncharacterized protein</fullName>
    </submittedName>
</protein>
<gene>
    <name evidence="1" type="ORF">LITE_LOCUS10884</name>
</gene>
<organism evidence="1 2">
    <name type="scientific">Linum tenue</name>
    <dbReference type="NCBI Taxonomy" id="586396"/>
    <lineage>
        <taxon>Eukaryota</taxon>
        <taxon>Viridiplantae</taxon>
        <taxon>Streptophyta</taxon>
        <taxon>Embryophyta</taxon>
        <taxon>Tracheophyta</taxon>
        <taxon>Spermatophyta</taxon>
        <taxon>Magnoliopsida</taxon>
        <taxon>eudicotyledons</taxon>
        <taxon>Gunneridae</taxon>
        <taxon>Pentapetalae</taxon>
        <taxon>rosids</taxon>
        <taxon>fabids</taxon>
        <taxon>Malpighiales</taxon>
        <taxon>Linaceae</taxon>
        <taxon>Linum</taxon>
    </lineage>
</organism>
<dbReference type="EMBL" id="CAMGYJ010000004">
    <property type="protein sequence ID" value="CAI0400739.1"/>
    <property type="molecule type" value="Genomic_DNA"/>
</dbReference>
<evidence type="ECO:0000313" key="1">
    <source>
        <dbReference type="EMBL" id="CAI0400739.1"/>
    </source>
</evidence>
<keyword evidence="2" id="KW-1185">Reference proteome</keyword>
<dbReference type="Proteomes" id="UP001154282">
    <property type="component" value="Unassembled WGS sequence"/>
</dbReference>
<feature type="non-terminal residue" evidence="1">
    <location>
        <position position="1"/>
    </location>
</feature>
<reference evidence="1" key="1">
    <citation type="submission" date="2022-08" db="EMBL/GenBank/DDBJ databases">
        <authorList>
            <person name="Gutierrez-Valencia J."/>
        </authorList>
    </citation>
    <scope>NUCLEOTIDE SEQUENCE</scope>
</reference>
<dbReference type="AlphaFoldDB" id="A0AAV0IUR9"/>
<sequence>VAEGNKTEILERLIDDKRNTLRSGARAGNLNPNERAVTSSFSWFGYEGKARRKRGFQTLDGGNHL</sequence>
<accession>A0AAV0IUR9</accession>
<name>A0AAV0IUR9_9ROSI</name>